<organism evidence="13 14">
    <name type="scientific">Laticauda laticaudata</name>
    <name type="common">Blue-ringed sea krait</name>
    <name type="synonym">Blue-lipped sea krait</name>
    <dbReference type="NCBI Taxonomy" id="8630"/>
    <lineage>
        <taxon>Eukaryota</taxon>
        <taxon>Metazoa</taxon>
        <taxon>Chordata</taxon>
        <taxon>Craniata</taxon>
        <taxon>Vertebrata</taxon>
        <taxon>Euteleostomi</taxon>
        <taxon>Lepidosauria</taxon>
        <taxon>Squamata</taxon>
        <taxon>Bifurcata</taxon>
        <taxon>Unidentata</taxon>
        <taxon>Episquamata</taxon>
        <taxon>Toxicofera</taxon>
        <taxon>Serpentes</taxon>
        <taxon>Colubroidea</taxon>
        <taxon>Elapidae</taxon>
        <taxon>Laticaudinae</taxon>
        <taxon>Laticauda</taxon>
    </lineage>
</organism>
<sequence length="251" mass="27707">EMTKGSIVGNLAKDLGAEDADIGINSLQNYQLSSNPYFILEVEEGQDRNKFADLVLQKPLDRESQDSIFLILTAIDGGEPRKNSTVQILINITDVYRVGLTENAPIGTTAFKTSVSDDDEGINAQIRYRFRNLPTNAQEKLSMNPIKGMITLIKILDFEEAKEYIITVTAKDGGGLGTHCKVQIQIVGENDNYPEITVVSLFTPLSENSRSETLIALMNVKDKNAGDNGKITCYLQDAFNTEELPISSYSF</sequence>
<dbReference type="SMART" id="SM00112">
    <property type="entry name" value="CA"/>
    <property type="match status" value="2"/>
</dbReference>
<proteinExistence type="predicted"/>
<keyword evidence="8" id="KW-1133">Transmembrane helix</keyword>
<dbReference type="InterPro" id="IPR002126">
    <property type="entry name" value="Cadherin-like_dom"/>
</dbReference>
<name>A0A8C5RSB1_LATLA</name>
<dbReference type="Gene3D" id="2.60.40.60">
    <property type="entry name" value="Cadherins"/>
    <property type="match status" value="3"/>
</dbReference>
<dbReference type="PANTHER" id="PTHR24028:SF73">
    <property type="entry name" value="PROTOCADHERIN GAMMA-B3-RELATED"/>
    <property type="match status" value="1"/>
</dbReference>
<reference evidence="13" key="1">
    <citation type="submission" date="2025-08" db="UniProtKB">
        <authorList>
            <consortium name="Ensembl"/>
        </authorList>
    </citation>
    <scope>IDENTIFICATION</scope>
</reference>
<protein>
    <recommendedName>
        <fullName evidence="12">Cadherin domain-containing protein</fullName>
    </recommendedName>
</protein>
<dbReference type="AlphaFoldDB" id="A0A8C5RSB1"/>
<evidence type="ECO:0000256" key="8">
    <source>
        <dbReference type="ARBA" id="ARBA00022989"/>
    </source>
</evidence>
<keyword evidence="3" id="KW-0812">Transmembrane</keyword>
<dbReference type="InterPro" id="IPR015919">
    <property type="entry name" value="Cadherin-like_sf"/>
</dbReference>
<keyword evidence="14" id="KW-1185">Reference proteome</keyword>
<evidence type="ECO:0000259" key="12">
    <source>
        <dbReference type="PROSITE" id="PS50268"/>
    </source>
</evidence>
<evidence type="ECO:0000256" key="5">
    <source>
        <dbReference type="ARBA" id="ARBA00022737"/>
    </source>
</evidence>
<reference evidence="13" key="2">
    <citation type="submission" date="2025-09" db="UniProtKB">
        <authorList>
            <consortium name="Ensembl"/>
        </authorList>
    </citation>
    <scope>IDENTIFICATION</scope>
</reference>
<evidence type="ECO:0000313" key="14">
    <source>
        <dbReference type="Proteomes" id="UP000694406"/>
    </source>
</evidence>
<dbReference type="GeneTree" id="ENSGT00940000156683"/>
<evidence type="ECO:0000256" key="3">
    <source>
        <dbReference type="ARBA" id="ARBA00022692"/>
    </source>
</evidence>
<keyword evidence="4" id="KW-0732">Signal</keyword>
<keyword evidence="9" id="KW-0472">Membrane</keyword>
<dbReference type="GO" id="GO:0005886">
    <property type="term" value="C:plasma membrane"/>
    <property type="evidence" value="ECO:0007669"/>
    <property type="project" value="UniProtKB-SubCell"/>
</dbReference>
<dbReference type="Pfam" id="PF00028">
    <property type="entry name" value="Cadherin"/>
    <property type="match status" value="2"/>
</dbReference>
<feature type="domain" description="Cadherin" evidence="12">
    <location>
        <begin position="92"/>
        <end position="196"/>
    </location>
</feature>
<dbReference type="PANTHER" id="PTHR24028">
    <property type="entry name" value="CADHERIN-87A"/>
    <property type="match status" value="1"/>
</dbReference>
<evidence type="ECO:0000256" key="6">
    <source>
        <dbReference type="ARBA" id="ARBA00022837"/>
    </source>
</evidence>
<dbReference type="FunFam" id="2.60.40.60:FF:000002">
    <property type="entry name" value="Protocadherin alpha 2"/>
    <property type="match status" value="1"/>
</dbReference>
<dbReference type="SUPFAM" id="SSF49313">
    <property type="entry name" value="Cadherin-like"/>
    <property type="match status" value="2"/>
</dbReference>
<evidence type="ECO:0000256" key="2">
    <source>
        <dbReference type="ARBA" id="ARBA00022475"/>
    </source>
</evidence>
<keyword evidence="7" id="KW-0130">Cell adhesion</keyword>
<feature type="domain" description="Cadherin" evidence="12">
    <location>
        <begin position="5"/>
        <end position="95"/>
    </location>
</feature>
<keyword evidence="2" id="KW-1003">Cell membrane</keyword>
<comment type="subcellular location">
    <subcellularLocation>
        <location evidence="1">Cell membrane</location>
        <topology evidence="1">Single-pass type I membrane protein</topology>
    </subcellularLocation>
</comment>
<evidence type="ECO:0000256" key="1">
    <source>
        <dbReference type="ARBA" id="ARBA00004251"/>
    </source>
</evidence>
<dbReference type="FunFam" id="2.60.40.60:FF:000007">
    <property type="entry name" value="Protocadherin alpha 2"/>
    <property type="match status" value="1"/>
</dbReference>
<accession>A0A8C5RSB1</accession>
<dbReference type="Proteomes" id="UP000694406">
    <property type="component" value="Unplaced"/>
</dbReference>
<dbReference type="InterPro" id="IPR050174">
    <property type="entry name" value="Protocadherin/Cadherin-CA"/>
</dbReference>
<evidence type="ECO:0000256" key="4">
    <source>
        <dbReference type="ARBA" id="ARBA00022729"/>
    </source>
</evidence>
<evidence type="ECO:0000256" key="10">
    <source>
        <dbReference type="ARBA" id="ARBA00023180"/>
    </source>
</evidence>
<keyword evidence="6 11" id="KW-0106">Calcium</keyword>
<dbReference type="PROSITE" id="PS50268">
    <property type="entry name" value="CADHERIN_2"/>
    <property type="match status" value="2"/>
</dbReference>
<keyword evidence="5" id="KW-0677">Repeat</keyword>
<dbReference type="GO" id="GO:0005509">
    <property type="term" value="F:calcium ion binding"/>
    <property type="evidence" value="ECO:0007669"/>
    <property type="project" value="UniProtKB-UniRule"/>
</dbReference>
<evidence type="ECO:0000256" key="11">
    <source>
        <dbReference type="PROSITE-ProRule" id="PRU00043"/>
    </source>
</evidence>
<dbReference type="PRINTS" id="PR00205">
    <property type="entry name" value="CADHERIN"/>
</dbReference>
<evidence type="ECO:0000313" key="13">
    <source>
        <dbReference type="Ensembl" id="ENSLLTP00000006304.1"/>
    </source>
</evidence>
<dbReference type="CDD" id="cd11304">
    <property type="entry name" value="Cadherin_repeat"/>
    <property type="match status" value="2"/>
</dbReference>
<evidence type="ECO:0000256" key="9">
    <source>
        <dbReference type="ARBA" id="ARBA00023136"/>
    </source>
</evidence>
<dbReference type="Ensembl" id="ENSLLTT00000006553.1">
    <property type="protein sequence ID" value="ENSLLTP00000006304.1"/>
    <property type="gene ID" value="ENSLLTG00000004837.1"/>
</dbReference>
<dbReference type="GO" id="GO:0007156">
    <property type="term" value="P:homophilic cell adhesion via plasma membrane adhesion molecules"/>
    <property type="evidence" value="ECO:0007669"/>
    <property type="project" value="InterPro"/>
</dbReference>
<evidence type="ECO:0000256" key="7">
    <source>
        <dbReference type="ARBA" id="ARBA00022889"/>
    </source>
</evidence>
<keyword evidence="10" id="KW-0325">Glycoprotein</keyword>